<sequence>MANKSKDVIRLERESVIPILKPKLIMTLANLIEHSSDRAEFLKFCKRVEYTIRAWYLLQFEDLMQLYSLFDPVHGAQKLQQQNLSSEEVDVLEQNFLTYLFQVMEKSNFKIATDEEIDIALAGQYLLNLPIVVDESKIDKTLLKKYFSEHPQENLPDFADKYIIFRRGIGFDRTTDFFFMEKVDMIIARLWAFLLRLTRLDKLLSRRSRGRHNKEPKKDDEINPDADSEDLYVERIRLENMDLSIKNLVSKTTIQEPTFDRIIVVYRRASAKPNMERGIYVKHFKNIPMADLEIVLPEKKNPGLTPMDWVKFLASAVVGLATLFSSLQMPTADLWVIFAVLSAVIGYCAKTYFTFEANMAQYQNLITQSMYDKQLDSGKGTLLHLCDDVIQQEVKEVIISFFILMEQGKATTEDLDLRCEELIKEEFDESCNFDVDDAVEKLEKLKIVSRDSIGRYYCVGLKRANEIIGVTTEELVLKARQDQSASTGLWTPPPEDNVDCVAREDAAGFGGVLRDDKGITRLIFTGPLKARLYMPIIQIRNLLDFVYKMCGQNK</sequence>
<keyword evidence="2" id="KW-1185">Reference proteome</keyword>
<dbReference type="PANTHER" id="PTHR33645:SF11">
    <property type="entry name" value="AMINOPEPTIDASE (DUF3754)"/>
    <property type="match status" value="1"/>
</dbReference>
<comment type="caution">
    <text evidence="1">The sequence shown here is derived from an EMBL/GenBank/DDBJ whole genome shotgun (WGS) entry which is preliminary data.</text>
</comment>
<evidence type="ECO:0000313" key="2">
    <source>
        <dbReference type="Proteomes" id="UP001396334"/>
    </source>
</evidence>
<dbReference type="InterPro" id="IPR022227">
    <property type="entry name" value="DUF3754"/>
</dbReference>
<dbReference type="PANTHER" id="PTHR33645">
    <property type="entry name" value="AMINOPEPTIDASE (DUF3754)"/>
    <property type="match status" value="1"/>
</dbReference>
<reference evidence="1 2" key="1">
    <citation type="journal article" date="2024" name="G3 (Bethesda)">
        <title>Genome assembly of Hibiscus sabdariffa L. provides insights into metabolisms of medicinal natural products.</title>
        <authorList>
            <person name="Kim T."/>
        </authorList>
    </citation>
    <scope>NUCLEOTIDE SEQUENCE [LARGE SCALE GENOMIC DNA]</scope>
    <source>
        <strain evidence="1">TK-2024</strain>
        <tissue evidence="1">Old leaves</tissue>
    </source>
</reference>
<accession>A0ABR2TQT4</accession>
<gene>
    <name evidence="1" type="ORF">V6N11_014835</name>
</gene>
<protein>
    <recommendedName>
        <fullName evidence="3">Aminopeptidase</fullName>
    </recommendedName>
</protein>
<dbReference type="Proteomes" id="UP001396334">
    <property type="component" value="Unassembled WGS sequence"/>
</dbReference>
<dbReference type="EMBL" id="JBBPBN010000004">
    <property type="protein sequence ID" value="KAK9039639.1"/>
    <property type="molecule type" value="Genomic_DNA"/>
</dbReference>
<organism evidence="1 2">
    <name type="scientific">Hibiscus sabdariffa</name>
    <name type="common">roselle</name>
    <dbReference type="NCBI Taxonomy" id="183260"/>
    <lineage>
        <taxon>Eukaryota</taxon>
        <taxon>Viridiplantae</taxon>
        <taxon>Streptophyta</taxon>
        <taxon>Embryophyta</taxon>
        <taxon>Tracheophyta</taxon>
        <taxon>Spermatophyta</taxon>
        <taxon>Magnoliopsida</taxon>
        <taxon>eudicotyledons</taxon>
        <taxon>Gunneridae</taxon>
        <taxon>Pentapetalae</taxon>
        <taxon>rosids</taxon>
        <taxon>malvids</taxon>
        <taxon>Malvales</taxon>
        <taxon>Malvaceae</taxon>
        <taxon>Malvoideae</taxon>
        <taxon>Hibiscus</taxon>
    </lineage>
</organism>
<evidence type="ECO:0000313" key="1">
    <source>
        <dbReference type="EMBL" id="KAK9039639.1"/>
    </source>
</evidence>
<proteinExistence type="predicted"/>
<evidence type="ECO:0008006" key="3">
    <source>
        <dbReference type="Google" id="ProtNLM"/>
    </source>
</evidence>
<name>A0ABR2TQT4_9ROSI</name>
<dbReference type="Pfam" id="PF12576">
    <property type="entry name" value="DUF3754"/>
    <property type="match status" value="1"/>
</dbReference>